<name>A0A9P1BH95_9DINO</name>
<accession>A0A9P1BH95</accession>
<feature type="region of interest" description="Disordered" evidence="1">
    <location>
        <begin position="55"/>
        <end position="89"/>
    </location>
</feature>
<evidence type="ECO:0000313" key="2">
    <source>
        <dbReference type="EMBL" id="CAI3973449.1"/>
    </source>
</evidence>
<feature type="compositionally biased region" description="Polar residues" evidence="1">
    <location>
        <begin position="580"/>
        <end position="589"/>
    </location>
</feature>
<sequence>MSCGIHQHAKPFPQLFKLLQLSKRCHMANVAAAIAEAVEAMEAADAAVIQGDAPLIEDGEDEEPAEPARDDGGDQIDPAGSAGDDQAVQAAPAVPAVPAAPAVQAEGALVPAGENPVARSMRQEIAEGVMAAVGSTPFHLRMDDAMLLEQEEVQRHAIALLQAPSIFREKYDTQSDFTWSLFGFNTLLNSFYENGVKNSETIQAICAGFTLPATERHIVETARDLLAKIPAGGGVPQRFMVLLTIVREHLEQFAEVQEHNGEIVCNVLLFPYVMNGAARGYKLAVPAKDMTWSGWALPWGTDGLLMPVGLYASDVLEMARQFVQLAGLGPRHDGPRSLDAFLSDQNQVVMAVEDRNRACIQASFSSNAFHGKLEEHASAGVRYALDLARYKTISTTSWWRSWMWASDNFSILEKKLAMDPLPISSRRRDSFTSSPIELLTWPSGSSKAPRDGFCRASASRATSTTTSGYRAGSRAACTIQWVGEGPDDFNLLWDGMQVERALVATKTTTSMVLALRLSRWEDSKGRPWSVTLARCSSVPDGVKMAMAQSNVHGDKYCRQTYRNTNDMELAQYAHRTRQVFTSRPQSRYGQESQQEPQQQQPPPSAATGFPPGMTAMDDGWGGTMFVPTAPVRPAMSAFQPLWDQQTWQQQPSQPSQRRRSRDRASMDRAGATRGRTRDRIRGRIRAGGTEKRV</sequence>
<evidence type="ECO:0000256" key="1">
    <source>
        <dbReference type="SAM" id="MobiDB-lite"/>
    </source>
</evidence>
<reference evidence="2" key="1">
    <citation type="submission" date="2022-10" db="EMBL/GenBank/DDBJ databases">
        <authorList>
            <person name="Chen Y."/>
            <person name="Dougan E. K."/>
            <person name="Chan C."/>
            <person name="Rhodes N."/>
            <person name="Thang M."/>
        </authorList>
    </citation>
    <scope>NUCLEOTIDE SEQUENCE</scope>
</reference>
<organism evidence="2">
    <name type="scientific">Cladocopium goreaui</name>
    <dbReference type="NCBI Taxonomy" id="2562237"/>
    <lineage>
        <taxon>Eukaryota</taxon>
        <taxon>Sar</taxon>
        <taxon>Alveolata</taxon>
        <taxon>Dinophyceae</taxon>
        <taxon>Suessiales</taxon>
        <taxon>Symbiodiniaceae</taxon>
        <taxon>Cladocopium</taxon>
    </lineage>
</organism>
<gene>
    <name evidence="2" type="ORF">C1SCF055_LOCUS1955</name>
</gene>
<feature type="region of interest" description="Disordered" evidence="1">
    <location>
        <begin position="580"/>
        <end position="628"/>
    </location>
</feature>
<proteinExistence type="predicted"/>
<feature type="region of interest" description="Disordered" evidence="1">
    <location>
        <begin position="643"/>
        <end position="693"/>
    </location>
</feature>
<feature type="compositionally biased region" description="Low complexity" evidence="1">
    <location>
        <begin position="643"/>
        <end position="655"/>
    </location>
</feature>
<evidence type="ECO:0000313" key="3">
    <source>
        <dbReference type="EMBL" id="CAL4760761.1"/>
    </source>
</evidence>
<dbReference type="EMBL" id="CAMXCT030000076">
    <property type="protein sequence ID" value="CAL4760761.1"/>
    <property type="molecule type" value="Genomic_DNA"/>
</dbReference>
<keyword evidence="4" id="KW-1185">Reference proteome</keyword>
<dbReference type="EMBL" id="CAMXCT020000076">
    <property type="protein sequence ID" value="CAL1126824.1"/>
    <property type="molecule type" value="Genomic_DNA"/>
</dbReference>
<dbReference type="AlphaFoldDB" id="A0A9P1BH95"/>
<reference evidence="3 4" key="2">
    <citation type="submission" date="2024-05" db="EMBL/GenBank/DDBJ databases">
        <authorList>
            <person name="Chen Y."/>
            <person name="Shah S."/>
            <person name="Dougan E. K."/>
            <person name="Thang M."/>
            <person name="Chan C."/>
        </authorList>
    </citation>
    <scope>NUCLEOTIDE SEQUENCE [LARGE SCALE GENOMIC DNA]</scope>
</reference>
<feature type="compositionally biased region" description="Acidic residues" evidence="1">
    <location>
        <begin position="55"/>
        <end position="65"/>
    </location>
</feature>
<dbReference type="EMBL" id="CAMXCT010000076">
    <property type="protein sequence ID" value="CAI3973449.1"/>
    <property type="molecule type" value="Genomic_DNA"/>
</dbReference>
<evidence type="ECO:0000313" key="4">
    <source>
        <dbReference type="Proteomes" id="UP001152797"/>
    </source>
</evidence>
<dbReference type="Proteomes" id="UP001152797">
    <property type="component" value="Unassembled WGS sequence"/>
</dbReference>
<comment type="caution">
    <text evidence="2">The sequence shown here is derived from an EMBL/GenBank/DDBJ whole genome shotgun (WGS) entry which is preliminary data.</text>
</comment>
<protein>
    <submittedName>
        <fullName evidence="2">Uncharacterized protein</fullName>
    </submittedName>
</protein>